<dbReference type="Proteomes" id="UP000318667">
    <property type="component" value="Unassembled WGS sequence"/>
</dbReference>
<dbReference type="Gene3D" id="3.40.50.150">
    <property type="entry name" value="Vaccinia Virus protein VP39"/>
    <property type="match status" value="1"/>
</dbReference>
<keyword evidence="4" id="KW-1185">Reference proteome</keyword>
<organism evidence="3 4">
    <name type="scientific">Cytobacillus oceanisediminis</name>
    <dbReference type="NCBI Taxonomy" id="665099"/>
    <lineage>
        <taxon>Bacteria</taxon>
        <taxon>Bacillati</taxon>
        <taxon>Bacillota</taxon>
        <taxon>Bacilli</taxon>
        <taxon>Bacillales</taxon>
        <taxon>Bacillaceae</taxon>
        <taxon>Cytobacillus</taxon>
    </lineage>
</organism>
<dbReference type="AlphaFoldDB" id="A0A562JVM6"/>
<keyword evidence="2 3" id="KW-0808">Transferase</keyword>
<evidence type="ECO:0000256" key="2">
    <source>
        <dbReference type="ARBA" id="ARBA00022679"/>
    </source>
</evidence>
<dbReference type="InterPro" id="IPR002052">
    <property type="entry name" value="DNA_methylase_N6_adenine_CS"/>
</dbReference>
<dbReference type="GO" id="GO:0031167">
    <property type="term" value="P:rRNA methylation"/>
    <property type="evidence" value="ECO:0007669"/>
    <property type="project" value="InterPro"/>
</dbReference>
<dbReference type="GO" id="GO:0003676">
    <property type="term" value="F:nucleic acid binding"/>
    <property type="evidence" value="ECO:0007669"/>
    <property type="project" value="InterPro"/>
</dbReference>
<dbReference type="InterPro" id="IPR029063">
    <property type="entry name" value="SAM-dependent_MTases_sf"/>
</dbReference>
<evidence type="ECO:0000313" key="4">
    <source>
        <dbReference type="Proteomes" id="UP000318667"/>
    </source>
</evidence>
<dbReference type="CDD" id="cd02440">
    <property type="entry name" value="AdoMet_MTases"/>
    <property type="match status" value="1"/>
</dbReference>
<gene>
    <name evidence="3" type="ORF">IQ19_02174</name>
</gene>
<reference evidence="3 4" key="1">
    <citation type="journal article" date="2015" name="Stand. Genomic Sci.">
        <title>Genomic Encyclopedia of Bacterial and Archaeal Type Strains, Phase III: the genomes of soil and plant-associated and newly described type strains.</title>
        <authorList>
            <person name="Whitman W.B."/>
            <person name="Woyke T."/>
            <person name="Klenk H.P."/>
            <person name="Zhou Y."/>
            <person name="Lilburn T.G."/>
            <person name="Beck B.J."/>
            <person name="De Vos P."/>
            <person name="Vandamme P."/>
            <person name="Eisen J.A."/>
            <person name="Garrity G."/>
            <person name="Hugenholtz P."/>
            <person name="Kyrpides N.C."/>
        </authorList>
    </citation>
    <scope>NUCLEOTIDE SEQUENCE [LARGE SCALE GENOMIC DNA]</scope>
    <source>
        <strain evidence="3 4">CGMCC 1.10115</strain>
    </source>
</reference>
<accession>A0A562JVM6</accession>
<dbReference type="GO" id="GO:0008168">
    <property type="term" value="F:methyltransferase activity"/>
    <property type="evidence" value="ECO:0007669"/>
    <property type="project" value="UniProtKB-KW"/>
</dbReference>
<dbReference type="PANTHER" id="PTHR43542:SF1">
    <property type="entry name" value="METHYLTRANSFERASE"/>
    <property type="match status" value="1"/>
</dbReference>
<dbReference type="Pfam" id="PF03602">
    <property type="entry name" value="Cons_hypoth95"/>
    <property type="match status" value="1"/>
</dbReference>
<dbReference type="EMBL" id="VLKI01000005">
    <property type="protein sequence ID" value="TWH87228.1"/>
    <property type="molecule type" value="Genomic_DNA"/>
</dbReference>
<keyword evidence="1 3" id="KW-0489">Methyltransferase</keyword>
<evidence type="ECO:0000256" key="1">
    <source>
        <dbReference type="ARBA" id="ARBA00022603"/>
    </source>
</evidence>
<evidence type="ECO:0000313" key="3">
    <source>
        <dbReference type="EMBL" id="TWH87228.1"/>
    </source>
</evidence>
<name>A0A562JVM6_9BACI</name>
<protein>
    <submittedName>
        <fullName evidence="3">16S rRNA (Guanine(966)-N(2))-methyltransferase RsmD</fullName>
    </submittedName>
</protein>
<dbReference type="NCBIfam" id="TIGR00095">
    <property type="entry name" value="16S rRNA (guanine(966)-N(2))-methyltransferase RsmD"/>
    <property type="match status" value="1"/>
</dbReference>
<comment type="caution">
    <text evidence="3">The sequence shown here is derived from an EMBL/GenBank/DDBJ whole genome shotgun (WGS) entry which is preliminary data.</text>
</comment>
<dbReference type="InterPro" id="IPR004398">
    <property type="entry name" value="RNA_MeTrfase_RsmD"/>
</dbReference>
<sequence>MYQVIFFPFAGKVCGKMKIMQVSGDSMRVVSGTKKGKILKAVPGSSTRPTTDKVKEAIFNIIGPYFDGGLGLDLFAGSGGLGIEALSRGAEKVIFVDRDGKAIQTIHENIRICSFEEQVEVYRNDADRAIKAILKRELAFDYIFLDPPYRKQQLLKLLQVIDEKALLAEGGTILCEHSSDVTLPDSVGRLVQRKHENYGIISISIYGWAE</sequence>
<dbReference type="PROSITE" id="PS00092">
    <property type="entry name" value="N6_MTASE"/>
    <property type="match status" value="1"/>
</dbReference>
<dbReference type="PIRSF" id="PIRSF004553">
    <property type="entry name" value="CHP00095"/>
    <property type="match status" value="1"/>
</dbReference>
<dbReference type="SUPFAM" id="SSF53335">
    <property type="entry name" value="S-adenosyl-L-methionine-dependent methyltransferases"/>
    <property type="match status" value="1"/>
</dbReference>
<proteinExistence type="predicted"/>
<dbReference type="PANTHER" id="PTHR43542">
    <property type="entry name" value="METHYLTRANSFERASE"/>
    <property type="match status" value="1"/>
</dbReference>